<protein>
    <submittedName>
        <fullName evidence="1">Uncharacterized protein</fullName>
    </submittedName>
</protein>
<accession>A0A9P9K319</accession>
<reference evidence="1" key="1">
    <citation type="journal article" date="2021" name="Nat. Commun.">
        <title>Genetic determinants of endophytism in the Arabidopsis root mycobiome.</title>
        <authorList>
            <person name="Mesny F."/>
            <person name="Miyauchi S."/>
            <person name="Thiergart T."/>
            <person name="Pickel B."/>
            <person name="Atanasova L."/>
            <person name="Karlsson M."/>
            <person name="Huettel B."/>
            <person name="Barry K.W."/>
            <person name="Haridas S."/>
            <person name="Chen C."/>
            <person name="Bauer D."/>
            <person name="Andreopoulos W."/>
            <person name="Pangilinan J."/>
            <person name="LaButti K."/>
            <person name="Riley R."/>
            <person name="Lipzen A."/>
            <person name="Clum A."/>
            <person name="Drula E."/>
            <person name="Henrissat B."/>
            <person name="Kohler A."/>
            <person name="Grigoriev I.V."/>
            <person name="Martin F.M."/>
            <person name="Hacquard S."/>
        </authorList>
    </citation>
    <scope>NUCLEOTIDE SEQUENCE</scope>
    <source>
        <strain evidence="1">MPI-CAGE-AT-0023</strain>
    </source>
</reference>
<organism evidence="1 2">
    <name type="scientific">Fusarium redolens</name>
    <dbReference type="NCBI Taxonomy" id="48865"/>
    <lineage>
        <taxon>Eukaryota</taxon>
        <taxon>Fungi</taxon>
        <taxon>Dikarya</taxon>
        <taxon>Ascomycota</taxon>
        <taxon>Pezizomycotina</taxon>
        <taxon>Sordariomycetes</taxon>
        <taxon>Hypocreomycetidae</taxon>
        <taxon>Hypocreales</taxon>
        <taxon>Nectriaceae</taxon>
        <taxon>Fusarium</taxon>
        <taxon>Fusarium redolens species complex</taxon>
    </lineage>
</organism>
<sequence>MVSGLMLMTCGGQPRSPDLLNILVRNHRTSERSLYVYNGYMIYVTRSHKTKRSTNREFVVARFFPSQVGHLNQPRIIVGSSHLAL</sequence>
<keyword evidence="2" id="KW-1185">Reference proteome</keyword>
<dbReference type="AlphaFoldDB" id="A0A9P9K319"/>
<evidence type="ECO:0000313" key="1">
    <source>
        <dbReference type="EMBL" id="KAH7247272.1"/>
    </source>
</evidence>
<name>A0A9P9K319_FUSRE</name>
<dbReference type="OrthoDB" id="5106157at2759"/>
<evidence type="ECO:0000313" key="2">
    <source>
        <dbReference type="Proteomes" id="UP000720189"/>
    </source>
</evidence>
<dbReference type="RefSeq" id="XP_046047855.1">
    <property type="nucleotide sequence ID" value="XM_046193054.1"/>
</dbReference>
<dbReference type="Proteomes" id="UP000720189">
    <property type="component" value="Unassembled WGS sequence"/>
</dbReference>
<comment type="caution">
    <text evidence="1">The sequence shown here is derived from an EMBL/GenBank/DDBJ whole genome shotgun (WGS) entry which is preliminary data.</text>
</comment>
<proteinExistence type="predicted"/>
<gene>
    <name evidence="1" type="ORF">BKA55DRAFT_571177</name>
</gene>
<dbReference type="GeneID" id="70223008"/>
<dbReference type="EMBL" id="JAGMUX010000010">
    <property type="protein sequence ID" value="KAH7247272.1"/>
    <property type="molecule type" value="Genomic_DNA"/>
</dbReference>